<organism evidence="1 2">
    <name type="scientific">Flavobacterium degerlachei</name>
    <dbReference type="NCBI Taxonomy" id="229203"/>
    <lineage>
        <taxon>Bacteria</taxon>
        <taxon>Pseudomonadati</taxon>
        <taxon>Bacteroidota</taxon>
        <taxon>Flavobacteriia</taxon>
        <taxon>Flavobacteriales</taxon>
        <taxon>Flavobacteriaceae</taxon>
        <taxon>Flavobacterium</taxon>
    </lineage>
</organism>
<sequence length="38" mass="4604">MIKYVYYFGFEMLVNYHLFNRKFIITIVSVSNNALKII</sequence>
<keyword evidence="2" id="KW-1185">Reference proteome</keyword>
<dbReference type="Proteomes" id="UP000198569">
    <property type="component" value="Unassembled WGS sequence"/>
</dbReference>
<protein>
    <submittedName>
        <fullName evidence="1">Uncharacterized protein</fullName>
    </submittedName>
</protein>
<proteinExistence type="predicted"/>
<dbReference type="STRING" id="229203.SAMN05444338_10331"/>
<evidence type="ECO:0000313" key="2">
    <source>
        <dbReference type="Proteomes" id="UP000198569"/>
    </source>
</evidence>
<reference evidence="2" key="1">
    <citation type="submission" date="2016-10" db="EMBL/GenBank/DDBJ databases">
        <authorList>
            <person name="Varghese N."/>
            <person name="Submissions S."/>
        </authorList>
    </citation>
    <scope>NUCLEOTIDE SEQUENCE [LARGE SCALE GENOMIC DNA]</scope>
    <source>
        <strain evidence="2">DSM 15718</strain>
    </source>
</reference>
<dbReference type="AlphaFoldDB" id="A0A1H2TWS1"/>
<dbReference type="EMBL" id="FNMV01000003">
    <property type="protein sequence ID" value="SDW48332.1"/>
    <property type="molecule type" value="Genomic_DNA"/>
</dbReference>
<accession>A0A1H2TWS1</accession>
<gene>
    <name evidence="1" type="ORF">SAMN05444338_10331</name>
</gene>
<evidence type="ECO:0000313" key="1">
    <source>
        <dbReference type="EMBL" id="SDW48332.1"/>
    </source>
</evidence>
<name>A0A1H2TWS1_9FLAO</name>